<comment type="caution">
    <text evidence="1">The sequence shown here is derived from an EMBL/GenBank/DDBJ whole genome shotgun (WGS) entry which is preliminary data.</text>
</comment>
<reference evidence="1 2" key="1">
    <citation type="submission" date="2014-03" db="EMBL/GenBank/DDBJ databases">
        <title>Draft genome sequence of the novel thermoacidophilic archaea Acidianus copahuensis ALE1 strain, isolated from Copahue volcanic area in Neuquen Argentina.</title>
        <authorList>
            <person name="Urbieta M.S."/>
            <person name="Rascovan N."/>
            <person name="Castro C."/>
            <person name="Revale S."/>
            <person name="Giaveno M.A."/>
            <person name="Vazquez M.P."/>
            <person name="Donati E.R."/>
        </authorList>
    </citation>
    <scope>NUCLEOTIDE SEQUENCE [LARGE SCALE GENOMIC DNA]</scope>
    <source>
        <strain evidence="1 2">ALE1</strain>
    </source>
</reference>
<keyword evidence="2" id="KW-1185">Reference proteome</keyword>
<dbReference type="Proteomes" id="UP000024332">
    <property type="component" value="Unassembled WGS sequence"/>
</dbReference>
<evidence type="ECO:0008006" key="3">
    <source>
        <dbReference type="Google" id="ProtNLM"/>
    </source>
</evidence>
<evidence type="ECO:0000313" key="1">
    <source>
        <dbReference type="EMBL" id="EZQ07067.1"/>
    </source>
</evidence>
<dbReference type="AlphaFoldDB" id="A0A031LPQ3"/>
<sequence length="137" mass="16072">MPTVSVLPDTVLEKVRIDVKARMGKEIVVDGIQFAKFNPNVLAFVRAGSNVIFVNEIPYYRIVNNTQYAYEYLYVILLHEYLHLLGIADEREVRRITMELVKENFSETSYAFRLSSNLAFPEDVELMKDRRFIHTYM</sequence>
<dbReference type="RefSeq" id="WP_048099587.1">
    <property type="nucleotide sequence ID" value="NZ_JFZT01000039.1"/>
</dbReference>
<gene>
    <name evidence="1" type="ORF">CM19_06890</name>
</gene>
<evidence type="ECO:0000313" key="2">
    <source>
        <dbReference type="Proteomes" id="UP000024332"/>
    </source>
</evidence>
<dbReference type="EMBL" id="JFZT01000039">
    <property type="protein sequence ID" value="EZQ07067.1"/>
    <property type="molecule type" value="Genomic_DNA"/>
</dbReference>
<proteinExistence type="predicted"/>
<protein>
    <recommendedName>
        <fullName evidence="3">Metallopeptidase</fullName>
    </recommendedName>
</protein>
<accession>A0A031LPQ3</accession>
<dbReference type="OrthoDB" id="146831at2157"/>
<name>A0A031LPQ3_9CREN</name>
<organism evidence="1 2">
    <name type="scientific">Candidatus Acidianus copahuensis</name>
    <dbReference type="NCBI Taxonomy" id="1160895"/>
    <lineage>
        <taxon>Archaea</taxon>
        <taxon>Thermoproteota</taxon>
        <taxon>Thermoprotei</taxon>
        <taxon>Sulfolobales</taxon>
        <taxon>Sulfolobaceae</taxon>
        <taxon>Acidianus</taxon>
    </lineage>
</organism>